<dbReference type="EMBL" id="MW679510">
    <property type="protein sequence ID" value="UAM92017.1"/>
    <property type="molecule type" value="Genomic_DNA"/>
</dbReference>
<reference evidence="2" key="2">
    <citation type="journal article" date="2021" name="Front. Plant Sci.">
        <title>Chloroplast Genomes for Five Skeletonema Species: Comparative and Phylogenetic Analysis.</title>
        <authorList>
            <person name="Liu S."/>
            <person name="Xu Q."/>
            <person name="Liu K."/>
            <person name="Zhao Y."/>
            <person name="Chen N."/>
        </authorList>
    </citation>
    <scope>NUCLEOTIDE SEQUENCE</scope>
    <source>
        <strain evidence="2">CNS00342</strain>
    </source>
</reference>
<protein>
    <submittedName>
        <fullName evidence="1">Hypothetical chloroplast RF41</fullName>
    </submittedName>
</protein>
<reference evidence="1" key="1">
    <citation type="journal article" date="2019" name="Mitochondrial DNA Part B Resour">
        <title>Complete chloroplast genome of the diatom Skeletonema pseudocostatum from the Western Mediterranean coast of Algeria.</title>
        <authorList>
            <person name="Hamedi C."/>
            <person name="Gastineau R."/>
            <person name="Lemieux C."/>
            <person name="Turmel M."/>
            <person name="Witkowski A."/>
            <person name="Baba Hamed M.B."/>
        </authorList>
    </citation>
    <scope>NUCLEOTIDE SEQUENCE</scope>
</reference>
<accession>A0A650D0U5</accession>
<gene>
    <name evidence="1" type="primary">ycf41</name>
</gene>
<evidence type="ECO:0000313" key="2">
    <source>
        <dbReference type="EMBL" id="UAM92017.1"/>
    </source>
</evidence>
<dbReference type="InterPro" id="IPR012340">
    <property type="entry name" value="NA-bd_OB-fold"/>
</dbReference>
<dbReference type="RefSeq" id="YP_010201319.1">
    <property type="nucleotide sequence ID" value="NC_058704.1"/>
</dbReference>
<proteinExistence type="predicted"/>
<keyword evidence="1" id="KW-0934">Plastid</keyword>
<dbReference type="EMBL" id="MK372941">
    <property type="protein sequence ID" value="QGR23532.1"/>
    <property type="molecule type" value="Genomic_DNA"/>
</dbReference>
<name>A0A650D0U5_9STRA</name>
<evidence type="ECO:0000313" key="1">
    <source>
        <dbReference type="EMBL" id="QGR23532.1"/>
    </source>
</evidence>
<dbReference type="GeneID" id="68638566"/>
<dbReference type="Gene3D" id="2.40.50.140">
    <property type="entry name" value="Nucleic acid-binding proteins"/>
    <property type="match status" value="1"/>
</dbReference>
<organism evidence="1">
    <name type="scientific">Skeletonema pseudocostatum</name>
    <dbReference type="NCBI Taxonomy" id="41457"/>
    <lineage>
        <taxon>Eukaryota</taxon>
        <taxon>Sar</taxon>
        <taxon>Stramenopiles</taxon>
        <taxon>Ochrophyta</taxon>
        <taxon>Bacillariophyta</taxon>
        <taxon>Coscinodiscophyceae</taxon>
        <taxon>Thalassiosirophycidae</taxon>
        <taxon>Thalassiosirales</taxon>
        <taxon>Skeletonemataceae</taxon>
        <taxon>Skeletonema</taxon>
    </lineage>
</organism>
<sequence>MNYSIFTVKIIKNCGQSFFTDGTSLTELIVQLPQIRKNNVKTILHLSVWGNLSYDVARYYQADDYIIIEGYISIRNIDVTETLNSLGKQVEISVFKVYPLLLKS</sequence>
<dbReference type="AlphaFoldDB" id="A0A650D0U5"/>
<geneLocation type="chloroplast" evidence="1"/>
<keyword evidence="1" id="KW-0150">Chloroplast</keyword>